<feature type="chain" id="PRO_5047409026" description="Long-chain fatty acid transporter" evidence="8">
    <location>
        <begin position="24"/>
        <end position="350"/>
    </location>
</feature>
<dbReference type="Gene3D" id="2.40.160.60">
    <property type="entry name" value="Outer membrane protein transport protein (OMPP1/FadL/TodX)"/>
    <property type="match status" value="1"/>
</dbReference>
<evidence type="ECO:0000313" key="10">
    <source>
        <dbReference type="Proteomes" id="UP000731907"/>
    </source>
</evidence>
<dbReference type="SUPFAM" id="SSF56935">
    <property type="entry name" value="Porins"/>
    <property type="match status" value="1"/>
</dbReference>
<keyword evidence="3" id="KW-1134">Transmembrane beta strand</keyword>
<protein>
    <recommendedName>
        <fullName evidence="11">Long-chain fatty acid transporter</fullName>
    </recommendedName>
</protein>
<dbReference type="RefSeq" id="WP_161760215.1">
    <property type="nucleotide sequence ID" value="NZ_JAAATX020000001.1"/>
</dbReference>
<dbReference type="EMBL" id="JAAATX020000001">
    <property type="protein sequence ID" value="MBU9696284.1"/>
    <property type="molecule type" value="Genomic_DNA"/>
</dbReference>
<evidence type="ECO:0000256" key="3">
    <source>
        <dbReference type="ARBA" id="ARBA00022452"/>
    </source>
</evidence>
<keyword evidence="6" id="KW-0472">Membrane</keyword>
<comment type="subcellular location">
    <subcellularLocation>
        <location evidence="1">Cell outer membrane</location>
        <topology evidence="1">Multi-pass membrane protein</topology>
    </subcellularLocation>
</comment>
<evidence type="ECO:0000256" key="8">
    <source>
        <dbReference type="SAM" id="SignalP"/>
    </source>
</evidence>
<dbReference type="InterPro" id="IPR005017">
    <property type="entry name" value="OMPP1/FadL/TodX"/>
</dbReference>
<evidence type="ECO:0000256" key="5">
    <source>
        <dbReference type="ARBA" id="ARBA00022729"/>
    </source>
</evidence>
<name>A0ABS6J058_9RHOB</name>
<gene>
    <name evidence="9" type="ORF">GU927_000340</name>
</gene>
<sequence length="350" mass="36746">MTVIKTVMGATLVLAAGTMAAQAGGIDRSGQSIGTIFEKTGQTGNFFQLSYGSITPSTNTSTGGNPLLDYSLLGLTYKRQFDENFSLTVIYDEPYGAAVQYPAGAPFLGSFATVESQAVTMVGRYETGSGFSVHGGLRAQKLSGSIQTSQRLVAESGYDLGYVVGAAYEIPDIALRVAVTYNSEIDNELTGTETVLIPPVSSAATSFTVTTPESVNLDFQSGIAKDTLLFGSIRHVRWAGFNLTTPTLAYASFTDNTTTYTLGIGRKFNDNWSGAVSIGYEAEGTKPTTTALAPYTGSKSITVGATYTQDTLKITGGVTYAKLGDTFLGGPISWSDGKAVGVGLRIGYSF</sequence>
<dbReference type="PANTHER" id="PTHR35093:SF8">
    <property type="entry name" value="OUTER MEMBRANE PROTEIN NMB0088-RELATED"/>
    <property type="match status" value="1"/>
</dbReference>
<feature type="signal peptide" evidence="8">
    <location>
        <begin position="1"/>
        <end position="23"/>
    </location>
</feature>
<evidence type="ECO:0000256" key="1">
    <source>
        <dbReference type="ARBA" id="ARBA00004571"/>
    </source>
</evidence>
<accession>A0ABS6J058</accession>
<dbReference type="PANTHER" id="PTHR35093">
    <property type="entry name" value="OUTER MEMBRANE PROTEIN NMB0088-RELATED"/>
    <property type="match status" value="1"/>
</dbReference>
<evidence type="ECO:0000256" key="7">
    <source>
        <dbReference type="ARBA" id="ARBA00023237"/>
    </source>
</evidence>
<evidence type="ECO:0008006" key="11">
    <source>
        <dbReference type="Google" id="ProtNLM"/>
    </source>
</evidence>
<keyword evidence="5 8" id="KW-0732">Signal</keyword>
<comment type="similarity">
    <text evidence="2">Belongs to the OmpP1/FadL family.</text>
</comment>
<evidence type="ECO:0000256" key="4">
    <source>
        <dbReference type="ARBA" id="ARBA00022692"/>
    </source>
</evidence>
<evidence type="ECO:0000256" key="6">
    <source>
        <dbReference type="ARBA" id="ARBA00023136"/>
    </source>
</evidence>
<comment type="caution">
    <text evidence="9">The sequence shown here is derived from an EMBL/GenBank/DDBJ whole genome shotgun (WGS) entry which is preliminary data.</text>
</comment>
<evidence type="ECO:0000313" key="9">
    <source>
        <dbReference type="EMBL" id="MBU9696284.1"/>
    </source>
</evidence>
<proteinExistence type="inferred from homology"/>
<keyword evidence="4" id="KW-0812">Transmembrane</keyword>
<organism evidence="9 10">
    <name type="scientific">Paragemmobacter amnigenus</name>
    <dbReference type="NCBI Taxonomy" id="2852097"/>
    <lineage>
        <taxon>Bacteria</taxon>
        <taxon>Pseudomonadati</taxon>
        <taxon>Pseudomonadota</taxon>
        <taxon>Alphaproteobacteria</taxon>
        <taxon>Rhodobacterales</taxon>
        <taxon>Paracoccaceae</taxon>
        <taxon>Paragemmobacter</taxon>
    </lineage>
</organism>
<keyword evidence="10" id="KW-1185">Reference proteome</keyword>
<reference evidence="9 10" key="1">
    <citation type="submission" date="2021-06" db="EMBL/GenBank/DDBJ databases">
        <title>Rhodobacteraceae bacterium strain HSP-20.</title>
        <authorList>
            <person name="Chen W.-M."/>
        </authorList>
    </citation>
    <scope>NUCLEOTIDE SEQUENCE [LARGE SCALE GENOMIC DNA]</scope>
    <source>
        <strain evidence="9 10">HSP-20</strain>
    </source>
</reference>
<evidence type="ECO:0000256" key="2">
    <source>
        <dbReference type="ARBA" id="ARBA00008163"/>
    </source>
</evidence>
<keyword evidence="7" id="KW-0998">Cell outer membrane</keyword>
<dbReference type="Proteomes" id="UP000731907">
    <property type="component" value="Unassembled WGS sequence"/>
</dbReference>